<dbReference type="Gene3D" id="3.40.50.150">
    <property type="entry name" value="Vaccinia Virus protein VP39"/>
    <property type="match status" value="1"/>
</dbReference>
<dbReference type="InterPro" id="IPR029063">
    <property type="entry name" value="SAM-dependent_MTases_sf"/>
</dbReference>
<evidence type="ECO:0000256" key="1">
    <source>
        <dbReference type="ARBA" id="ARBA00022603"/>
    </source>
</evidence>
<dbReference type="EC" id="2.1.1.197" evidence="5"/>
<proteinExistence type="inferred from homology"/>
<dbReference type="GeneID" id="92815296"/>
<dbReference type="PATRIC" id="fig|742725.3.peg.1766"/>
<dbReference type="HAMAP" id="MF_00835">
    <property type="entry name" value="BioC"/>
    <property type="match status" value="1"/>
</dbReference>
<dbReference type="STRING" id="742725.HMPREF9450_01672"/>
<gene>
    <name evidence="5" type="primary">bioC</name>
    <name evidence="6" type="ORF">HMPREF9450_01672</name>
</gene>
<dbReference type="GO" id="GO:0102130">
    <property type="term" value="F:malonyl-CoA methyltransferase activity"/>
    <property type="evidence" value="ECO:0007669"/>
    <property type="project" value="UniProtKB-EC"/>
</dbReference>
<evidence type="ECO:0000256" key="3">
    <source>
        <dbReference type="ARBA" id="ARBA00022691"/>
    </source>
</evidence>
<dbReference type="GO" id="GO:0010340">
    <property type="term" value="F:carboxyl-O-methyltransferase activity"/>
    <property type="evidence" value="ECO:0007669"/>
    <property type="project" value="UniProtKB-UniRule"/>
</dbReference>
<keyword evidence="4 5" id="KW-0093">Biotin biosynthesis</keyword>
<dbReference type="AlphaFoldDB" id="G5HAK7"/>
<comment type="caution">
    <text evidence="6">The sequence shown here is derived from an EMBL/GenBank/DDBJ whole genome shotgun (WGS) entry which is preliminary data.</text>
</comment>
<keyword evidence="3 5" id="KW-0949">S-adenosyl-L-methionine</keyword>
<evidence type="ECO:0000256" key="2">
    <source>
        <dbReference type="ARBA" id="ARBA00022679"/>
    </source>
</evidence>
<evidence type="ECO:0000256" key="5">
    <source>
        <dbReference type="HAMAP-Rule" id="MF_00835"/>
    </source>
</evidence>
<dbReference type="SUPFAM" id="SSF53335">
    <property type="entry name" value="S-adenosyl-L-methionine-dependent methyltransferases"/>
    <property type="match status" value="1"/>
</dbReference>
<dbReference type="GO" id="GO:0032259">
    <property type="term" value="P:methylation"/>
    <property type="evidence" value="ECO:0007669"/>
    <property type="project" value="UniProtKB-KW"/>
</dbReference>
<comment type="catalytic activity">
    <reaction evidence="5">
        <text>malonyl-[ACP] + S-adenosyl-L-methionine = malonyl-[ACP] methyl ester + S-adenosyl-L-homocysteine</text>
        <dbReference type="Rhea" id="RHEA:17105"/>
        <dbReference type="Rhea" id="RHEA-COMP:9623"/>
        <dbReference type="Rhea" id="RHEA-COMP:9954"/>
        <dbReference type="ChEBI" id="CHEBI:57856"/>
        <dbReference type="ChEBI" id="CHEBI:59789"/>
        <dbReference type="ChEBI" id="CHEBI:78449"/>
        <dbReference type="ChEBI" id="CHEBI:78845"/>
        <dbReference type="EC" id="2.1.1.197"/>
    </reaction>
</comment>
<dbReference type="eggNOG" id="COG4106">
    <property type="taxonomic scope" value="Bacteria"/>
</dbReference>
<dbReference type="PANTHER" id="PTHR13090:SF1">
    <property type="entry name" value="ARGININE-HYDROXYLASE NDUFAF5, MITOCHONDRIAL"/>
    <property type="match status" value="1"/>
</dbReference>
<dbReference type="InterPro" id="IPR011814">
    <property type="entry name" value="BioC"/>
</dbReference>
<dbReference type="OrthoDB" id="9760689at2"/>
<comment type="function">
    <text evidence="5">Converts the free carboxyl group of a malonyl-thioester to its methyl ester by transfer of a methyl group from S-adenosyl-L-methionine (SAM). It allows to synthesize pimeloyl-ACP via the fatty acid synthetic pathway.</text>
</comment>
<dbReference type="UniPathway" id="UPA00078"/>
<evidence type="ECO:0000313" key="6">
    <source>
        <dbReference type="EMBL" id="EHB91623.1"/>
    </source>
</evidence>
<dbReference type="HOGENOM" id="CLU_046586_1_0_10"/>
<comment type="pathway">
    <text evidence="5">Cofactor biosynthesis; biotin biosynthesis.</text>
</comment>
<accession>G5HAK7</accession>
<dbReference type="PANTHER" id="PTHR13090">
    <property type="entry name" value="ARGININE-HYDROXYLASE NDUFAF5, MITOCHONDRIAL"/>
    <property type="match status" value="1"/>
</dbReference>
<keyword evidence="1 5" id="KW-0489">Methyltransferase</keyword>
<dbReference type="InterPro" id="IPR050602">
    <property type="entry name" value="Malonyl-ACP_OMT"/>
</dbReference>
<dbReference type="CDD" id="cd02440">
    <property type="entry name" value="AdoMet_MTases"/>
    <property type="match status" value="1"/>
</dbReference>
<organism evidence="6 7">
    <name type="scientific">Alistipes indistinctus YIT 12060</name>
    <dbReference type="NCBI Taxonomy" id="742725"/>
    <lineage>
        <taxon>Bacteria</taxon>
        <taxon>Pseudomonadati</taxon>
        <taxon>Bacteroidota</taxon>
        <taxon>Bacteroidia</taxon>
        <taxon>Bacteroidales</taxon>
        <taxon>Rikenellaceae</taxon>
        <taxon>Alistipes</taxon>
    </lineage>
</organism>
<dbReference type="EMBL" id="ADLD01000013">
    <property type="protein sequence ID" value="EHB91623.1"/>
    <property type="molecule type" value="Genomic_DNA"/>
</dbReference>
<evidence type="ECO:0000313" key="7">
    <source>
        <dbReference type="Proteomes" id="UP000006008"/>
    </source>
</evidence>
<keyword evidence="7" id="KW-1185">Reference proteome</keyword>
<keyword evidence="2 5" id="KW-0808">Transferase</keyword>
<evidence type="ECO:0000256" key="4">
    <source>
        <dbReference type="ARBA" id="ARBA00022756"/>
    </source>
</evidence>
<sequence length="252" mass="28264">MSDKDLLKNRFAANLRSYNSLAVVQERICEELAELIGTHVPGKITRGLEVGTGTGFLTRRLLERYPDAEWTLNDLVEASECFLQPYVGGRKTQCYWGDAESLPAFGRPFDLIATASTVQWFDNLPAFLNRTQEMLAAGGRLALSTFGPDNFEEIRATTGDGLVYYTSAELAGLLKQAGLTIEEQKEYARRLEFGSPTDVLRHIKATGVNAIRKTRWTPRRLTDFETLYRSRFSTSSGTVTLTYHPILIVARK</sequence>
<dbReference type="GO" id="GO:0009102">
    <property type="term" value="P:biotin biosynthetic process"/>
    <property type="evidence" value="ECO:0007669"/>
    <property type="project" value="UniProtKB-UniRule"/>
</dbReference>
<dbReference type="Proteomes" id="UP000006008">
    <property type="component" value="Unassembled WGS sequence"/>
</dbReference>
<name>G5HAK7_9BACT</name>
<reference evidence="6 7" key="1">
    <citation type="submission" date="2011-08" db="EMBL/GenBank/DDBJ databases">
        <title>The Genome Sequence of Alistipes indistinctus YIT 12060.</title>
        <authorList>
            <consortium name="The Broad Institute Genome Sequencing Platform"/>
            <person name="Earl A."/>
            <person name="Ward D."/>
            <person name="Feldgarden M."/>
            <person name="Gevers D."/>
            <person name="Morotomi M."/>
            <person name="Young S.K."/>
            <person name="Zeng Q."/>
            <person name="Gargeya S."/>
            <person name="Fitzgerald M."/>
            <person name="Haas B."/>
            <person name="Abouelleil A."/>
            <person name="Alvarado L."/>
            <person name="Arachchi H.M."/>
            <person name="Berlin A."/>
            <person name="Brown A."/>
            <person name="Chapman S.B."/>
            <person name="Chen Z."/>
            <person name="Dunbar C."/>
            <person name="Freedman E."/>
            <person name="Gearin G."/>
            <person name="Gellesch M."/>
            <person name="Goldberg J."/>
            <person name="Griggs A."/>
            <person name="Gujja S."/>
            <person name="Heiman D."/>
            <person name="Howarth C."/>
            <person name="Larson L."/>
            <person name="Lui A."/>
            <person name="MacDonald P.J.P."/>
            <person name="Montmayeur A."/>
            <person name="Murphy C."/>
            <person name="Neiman D."/>
            <person name="Pearson M."/>
            <person name="Priest M."/>
            <person name="Roberts A."/>
            <person name="Saif S."/>
            <person name="Shea T."/>
            <person name="Shenoy N."/>
            <person name="Sisk P."/>
            <person name="Stolte C."/>
            <person name="Sykes S."/>
            <person name="Wortman J."/>
            <person name="Nusbaum C."/>
            <person name="Birren B."/>
        </authorList>
    </citation>
    <scope>NUCLEOTIDE SEQUENCE [LARGE SCALE GENOMIC DNA]</scope>
    <source>
        <strain evidence="6 7">YIT 12060</strain>
    </source>
</reference>
<dbReference type="RefSeq" id="WP_009134478.1">
    <property type="nucleotide sequence ID" value="NZ_CP102250.1"/>
</dbReference>
<protein>
    <recommendedName>
        <fullName evidence="5">Malonyl-[acyl-carrier protein] O-methyltransferase</fullName>
        <shortName evidence="5">Malonyl-ACP O-methyltransferase</shortName>
        <ecNumber evidence="5">2.1.1.197</ecNumber>
    </recommendedName>
    <alternativeName>
        <fullName evidence="5">Biotin synthesis protein BioC</fullName>
    </alternativeName>
</protein>
<comment type="similarity">
    <text evidence="5">Belongs to the methyltransferase superfamily.</text>
</comment>
<dbReference type="Pfam" id="PF13489">
    <property type="entry name" value="Methyltransf_23"/>
    <property type="match status" value="1"/>
</dbReference>